<feature type="compositionally biased region" description="Basic and acidic residues" evidence="1">
    <location>
        <begin position="468"/>
        <end position="490"/>
    </location>
</feature>
<proteinExistence type="predicted"/>
<dbReference type="Proteomes" id="UP000237000">
    <property type="component" value="Unassembled WGS sequence"/>
</dbReference>
<dbReference type="InParanoid" id="A0A2P5CTW1"/>
<dbReference type="InterPro" id="IPR040378">
    <property type="entry name" value="BASL"/>
</dbReference>
<keyword evidence="3" id="KW-1185">Reference proteome</keyword>
<evidence type="ECO:0000313" key="3">
    <source>
        <dbReference type="Proteomes" id="UP000237000"/>
    </source>
</evidence>
<feature type="compositionally biased region" description="Polar residues" evidence="1">
    <location>
        <begin position="321"/>
        <end position="337"/>
    </location>
</feature>
<feature type="region of interest" description="Disordered" evidence="1">
    <location>
        <begin position="1"/>
        <end position="25"/>
    </location>
</feature>
<reference evidence="3" key="1">
    <citation type="submission" date="2016-06" db="EMBL/GenBank/DDBJ databases">
        <title>Parallel loss of symbiosis genes in relatives of nitrogen-fixing non-legume Parasponia.</title>
        <authorList>
            <person name="Van Velzen R."/>
            <person name="Holmer R."/>
            <person name="Bu F."/>
            <person name="Rutten L."/>
            <person name="Van Zeijl A."/>
            <person name="Liu W."/>
            <person name="Santuari L."/>
            <person name="Cao Q."/>
            <person name="Sharma T."/>
            <person name="Shen D."/>
            <person name="Roswanjaya Y."/>
            <person name="Wardhani T."/>
            <person name="Kalhor M.S."/>
            <person name="Jansen J."/>
            <person name="Van den Hoogen J."/>
            <person name="Gungor B."/>
            <person name="Hartog M."/>
            <person name="Hontelez J."/>
            <person name="Verver J."/>
            <person name="Yang W.-C."/>
            <person name="Schijlen E."/>
            <person name="Repin R."/>
            <person name="Schilthuizen M."/>
            <person name="Schranz E."/>
            <person name="Heidstra R."/>
            <person name="Miyata K."/>
            <person name="Fedorova E."/>
            <person name="Kohlen W."/>
            <person name="Bisseling T."/>
            <person name="Smit S."/>
            <person name="Geurts R."/>
        </authorList>
    </citation>
    <scope>NUCLEOTIDE SEQUENCE [LARGE SCALE GENOMIC DNA]</scope>
    <source>
        <strain evidence="3">cv. RG33-2</strain>
    </source>
</reference>
<dbReference type="FunCoup" id="A0A2P5CTW1">
    <property type="interactions" value="631"/>
</dbReference>
<sequence length="590" mass="64761">MKLERETAFGHITPGHKPDNKPFDYNDLSLDSTGLKSGSIAKEVQNGSLCDFKDSEKDAAQLLYLMKDGDSLAASKLDSIKKVNDLKTHKEYQVEEFVVPFTKSSVEIDSLEKGSNYYTDKSVMECELPELQVCYKESSYSSVKDICIDEGVPSQDKILFGNGESKKDLCTFVFPDGDENEQHNKEQMDISIPCSNGLKSSAKNQSDKEFVNDCESKDFMLRGEVKDEATCKIENDVSNDKIFPENSILMRELGMENPHSWSSRWDDNASAQVQTSSDNASETTQKVSMPSDVAVEKSHNSSEEALETPPSVSAAEEISSSHDNQLSYNSKVENGSSAHDFDSLASVTIATEECSQNGISECLAREDVSPADDGIVDMQIVSSQVQLPVTITREEHPENGVCGRVETPNMIVEDGTSDTRTVPSKTQQELARVECSQNGVSGSCETPNTCLVNGGISETHNVSSQVEHVLDKEESPRSSDAGGRKSRDTPIFEDGIFGAQTVSGQFHYSQGESSFSAAGPLSGRINYSGPIPYSGSVSLRSDSSTTSTRSFAFPILQSEWNSSPVRMAKADRRHFRKHRGWRQGLLCCRF</sequence>
<dbReference type="GO" id="GO:0009786">
    <property type="term" value="P:regulation of asymmetric cell division"/>
    <property type="evidence" value="ECO:0007669"/>
    <property type="project" value="InterPro"/>
</dbReference>
<dbReference type="EMBL" id="JXTC01000328">
    <property type="protein sequence ID" value="PON64480.1"/>
    <property type="molecule type" value="Genomic_DNA"/>
</dbReference>
<dbReference type="PANTHER" id="PTHR33914:SF2">
    <property type="entry name" value="OS02G0582100 PROTEIN"/>
    <property type="match status" value="1"/>
</dbReference>
<feature type="compositionally biased region" description="Polar residues" evidence="1">
    <location>
        <begin position="260"/>
        <end position="288"/>
    </location>
</feature>
<gene>
    <name evidence="2" type="ORF">TorRG33x02_273290</name>
</gene>
<dbReference type="PANTHER" id="PTHR33914">
    <property type="entry name" value="18S PRE-RIBOSOMAL ASSEMBLY PROTEIN GAR2-LIKE PROTEIN"/>
    <property type="match status" value="1"/>
</dbReference>
<protein>
    <recommendedName>
        <fullName evidence="4">18S pre-ribosomal assembly protein gar2-like protein</fullName>
    </recommendedName>
</protein>
<comment type="caution">
    <text evidence="2">The sequence shown here is derived from an EMBL/GenBank/DDBJ whole genome shotgun (WGS) entry which is preliminary data.</text>
</comment>
<evidence type="ECO:0000313" key="2">
    <source>
        <dbReference type="EMBL" id="PON64480.1"/>
    </source>
</evidence>
<feature type="region of interest" description="Disordered" evidence="1">
    <location>
        <begin position="260"/>
        <end position="337"/>
    </location>
</feature>
<accession>A0A2P5CTW1</accession>
<evidence type="ECO:0008006" key="4">
    <source>
        <dbReference type="Google" id="ProtNLM"/>
    </source>
</evidence>
<dbReference type="OrthoDB" id="1911032at2759"/>
<dbReference type="AlphaFoldDB" id="A0A2P5CTW1"/>
<name>A0A2P5CTW1_TREOI</name>
<feature type="region of interest" description="Disordered" evidence="1">
    <location>
        <begin position="462"/>
        <end position="491"/>
    </location>
</feature>
<organism evidence="2 3">
    <name type="scientific">Trema orientale</name>
    <name type="common">Charcoal tree</name>
    <name type="synonym">Celtis orientalis</name>
    <dbReference type="NCBI Taxonomy" id="63057"/>
    <lineage>
        <taxon>Eukaryota</taxon>
        <taxon>Viridiplantae</taxon>
        <taxon>Streptophyta</taxon>
        <taxon>Embryophyta</taxon>
        <taxon>Tracheophyta</taxon>
        <taxon>Spermatophyta</taxon>
        <taxon>Magnoliopsida</taxon>
        <taxon>eudicotyledons</taxon>
        <taxon>Gunneridae</taxon>
        <taxon>Pentapetalae</taxon>
        <taxon>rosids</taxon>
        <taxon>fabids</taxon>
        <taxon>Rosales</taxon>
        <taxon>Cannabaceae</taxon>
        <taxon>Trema</taxon>
    </lineage>
</organism>
<evidence type="ECO:0000256" key="1">
    <source>
        <dbReference type="SAM" id="MobiDB-lite"/>
    </source>
</evidence>
<dbReference type="STRING" id="63057.A0A2P5CTW1"/>